<dbReference type="SUPFAM" id="SSF50965">
    <property type="entry name" value="Galactose oxidase, central domain"/>
    <property type="match status" value="1"/>
</dbReference>
<dbReference type="PANTHER" id="PTHR32208">
    <property type="entry name" value="SECRETED PROTEIN-RELATED"/>
    <property type="match status" value="1"/>
</dbReference>
<dbReference type="InterPro" id="IPR009880">
    <property type="entry name" value="Glyoxal_oxidase_N"/>
</dbReference>
<dbReference type="PANTHER" id="PTHR32208:SF66">
    <property type="entry name" value="WSC DOMAIN-CONTAINING PROTEIN ARB_07867-LIKE ISOFORM X2"/>
    <property type="match status" value="1"/>
</dbReference>
<dbReference type="InterPro" id="IPR015202">
    <property type="entry name" value="GO-like_E_set"/>
</dbReference>
<feature type="domain" description="Glyoxal oxidase N-terminal" evidence="4">
    <location>
        <begin position="98"/>
        <end position="487"/>
    </location>
</feature>
<keyword evidence="1 3" id="KW-0732">Signal</keyword>
<evidence type="ECO:0000256" key="3">
    <source>
        <dbReference type="SAM" id="SignalP"/>
    </source>
</evidence>
<reference evidence="6" key="1">
    <citation type="submission" date="2025-08" db="UniProtKB">
        <authorList>
            <consortium name="RefSeq"/>
        </authorList>
    </citation>
    <scope>IDENTIFICATION</scope>
</reference>
<evidence type="ECO:0000256" key="1">
    <source>
        <dbReference type="ARBA" id="ARBA00022729"/>
    </source>
</evidence>
<dbReference type="SUPFAM" id="SSF81296">
    <property type="entry name" value="E set domains"/>
    <property type="match status" value="1"/>
</dbReference>
<dbReference type="OrthoDB" id="2019572at2759"/>
<dbReference type="PaxDb" id="4097-A0A1S3X3D4"/>
<evidence type="ECO:0000256" key="2">
    <source>
        <dbReference type="SAM" id="MobiDB-lite"/>
    </source>
</evidence>
<feature type="domain" description="Galactose oxidase-like Early set" evidence="5">
    <location>
        <begin position="496"/>
        <end position="601"/>
    </location>
</feature>
<dbReference type="InterPro" id="IPR011043">
    <property type="entry name" value="Gal_Oxase/kelch_b-propeller"/>
</dbReference>
<evidence type="ECO:0000313" key="6">
    <source>
        <dbReference type="RefSeq" id="XP_016434336.1"/>
    </source>
</evidence>
<dbReference type="Pfam" id="PF09118">
    <property type="entry name" value="GO-like_E_set"/>
    <property type="match status" value="1"/>
</dbReference>
<evidence type="ECO:0000259" key="4">
    <source>
        <dbReference type="Pfam" id="PF07250"/>
    </source>
</evidence>
<dbReference type="AlphaFoldDB" id="A0A1S3X3D4"/>
<dbReference type="CDD" id="cd02851">
    <property type="entry name" value="E_set_GO_C"/>
    <property type="match status" value="1"/>
</dbReference>
<protein>
    <submittedName>
        <fullName evidence="6">WSC domain-containing protein ARB_07867-like isoform X2</fullName>
    </submittedName>
</protein>
<dbReference type="InterPro" id="IPR013783">
    <property type="entry name" value="Ig-like_fold"/>
</dbReference>
<feature type="signal peptide" evidence="3">
    <location>
        <begin position="1"/>
        <end position="26"/>
    </location>
</feature>
<dbReference type="STRING" id="4097.A0A1S3X3D4"/>
<name>A0A1S3X3D4_TOBAC</name>
<accession>A0A1S3X3D4</accession>
<dbReference type="InterPro" id="IPR014756">
    <property type="entry name" value="Ig_E-set"/>
</dbReference>
<proteinExistence type="predicted"/>
<feature type="region of interest" description="Disordered" evidence="2">
    <location>
        <begin position="30"/>
        <end position="51"/>
    </location>
</feature>
<dbReference type="RefSeq" id="XP_016434336.1">
    <property type="nucleotide sequence ID" value="XM_016578850.1"/>
</dbReference>
<gene>
    <name evidence="6" type="primary">LOC107760749</name>
</gene>
<sequence>MEFKNLSFYFPFALFLLFSTFPLSFSSSSSSSSSKQNGGVKKSHRQSSSLPNSIIQSSFSTSFDFKFSGQAGPIDVKNSDHRNGKWILLQKSIGVSAMHMQLLHNNKVVIFDRTDFGASNLSLPQGQCRYNDEAIRVDCTAHSILYDVATNTYRPLMVHTDVWCSSGAVNPNGTLIQTGGYHAGERKIRLFSPCINDEHCDWTELPQNLTVKRWYASDHILPDGRVIIVGGRRAFSYEFFPQNSQNNGIFYLPFLKETTDPKEENNLYPFLYLLPDGNIYIFANQRSVVLDYVNNKIIREFPLIPGEKRTYPATGSSVMLPMKLVASASSPVVEVMVCGGANGGAFTQAEKGVFLPASRTCGRMRITDPDPVWVMEDMPMGRVMPDMLLLPTGDVIILNGASKGTAGWESAIDPVLNPVLYKPNEPDPSKRFTVLKQSNIPRMYHSAATLLPDGRILVGGSNPHIRYNFTGVQYPTELSLEAFRPPYLAPEHSHLRPSILTVEGPVSYGQKFSITFTLGFYQPAKELMLMVSMIAPSFTTHSFAMNQRLLILDVVEVQRLSLFAQKITVCAPPSRNIAPPGYYMVFVVHKGVPGHSSWIRMQ</sequence>
<dbReference type="OMA" id="DSHAWLW"/>
<feature type="chain" id="PRO_5010350012" evidence="3">
    <location>
        <begin position="27"/>
        <end position="602"/>
    </location>
</feature>
<dbReference type="Gene3D" id="2.130.10.80">
    <property type="entry name" value="Galactose oxidase/kelch, beta-propeller"/>
    <property type="match status" value="1"/>
</dbReference>
<organism evidence="6">
    <name type="scientific">Nicotiana tabacum</name>
    <name type="common">Common tobacco</name>
    <dbReference type="NCBI Taxonomy" id="4097"/>
    <lineage>
        <taxon>Eukaryota</taxon>
        <taxon>Viridiplantae</taxon>
        <taxon>Streptophyta</taxon>
        <taxon>Embryophyta</taxon>
        <taxon>Tracheophyta</taxon>
        <taxon>Spermatophyta</taxon>
        <taxon>Magnoliopsida</taxon>
        <taxon>eudicotyledons</taxon>
        <taxon>Gunneridae</taxon>
        <taxon>Pentapetalae</taxon>
        <taxon>asterids</taxon>
        <taxon>lamiids</taxon>
        <taxon>Solanales</taxon>
        <taxon>Solanaceae</taxon>
        <taxon>Nicotianoideae</taxon>
        <taxon>Nicotianeae</taxon>
        <taxon>Nicotiana</taxon>
    </lineage>
</organism>
<evidence type="ECO:0000259" key="5">
    <source>
        <dbReference type="Pfam" id="PF09118"/>
    </source>
</evidence>
<dbReference type="InterPro" id="IPR037293">
    <property type="entry name" value="Gal_Oxidase_central_sf"/>
</dbReference>
<dbReference type="Gene3D" id="2.60.40.10">
    <property type="entry name" value="Immunoglobulins"/>
    <property type="match status" value="1"/>
</dbReference>
<dbReference type="Pfam" id="PF07250">
    <property type="entry name" value="Glyoxal_oxid_N"/>
    <property type="match status" value="1"/>
</dbReference>